<comment type="caution">
    <text evidence="3">The sequence shown here is derived from an EMBL/GenBank/DDBJ whole genome shotgun (WGS) entry which is preliminary data.</text>
</comment>
<dbReference type="EMBL" id="MDYN01000008">
    <property type="protein sequence ID" value="OQD86374.1"/>
    <property type="molecule type" value="Genomic_DNA"/>
</dbReference>
<keyword evidence="2" id="KW-0732">Signal</keyword>
<feature type="region of interest" description="Disordered" evidence="1">
    <location>
        <begin position="101"/>
        <end position="135"/>
    </location>
</feature>
<gene>
    <name evidence="3" type="ORF">PENANT_c008G02205</name>
</gene>
<feature type="chain" id="PRO_5010720623" description="LysM domain-containing protein" evidence="2">
    <location>
        <begin position="21"/>
        <end position="135"/>
    </location>
</feature>
<dbReference type="Proteomes" id="UP000191672">
    <property type="component" value="Unassembled WGS sequence"/>
</dbReference>
<evidence type="ECO:0000313" key="4">
    <source>
        <dbReference type="Proteomes" id="UP000191672"/>
    </source>
</evidence>
<dbReference type="InterPro" id="IPR036779">
    <property type="entry name" value="LysM_dom_sf"/>
</dbReference>
<proteinExistence type="predicted"/>
<dbReference type="AlphaFoldDB" id="A0A1V6QAZ9"/>
<name>A0A1V6QAZ9_9EURO</name>
<protein>
    <recommendedName>
        <fullName evidence="5">LysM domain-containing protein</fullName>
    </recommendedName>
</protein>
<keyword evidence="4" id="KW-1185">Reference proteome</keyword>
<sequence length="135" mass="14836">MAPTLRTLLVTLGFVFSAAAESSSSMPTYGIDVRSEGDCMSWYLPQLRYPAQTCNDVVSMHPGLDLATLLKLNPSIHPYCDNMLLGQKVCLRAKQETDCPKAAEPSLQPLETSPPQWQTSPTPKPQVSSSSHSWR</sequence>
<accession>A0A1V6QAZ9</accession>
<dbReference type="OrthoDB" id="2281372at2759"/>
<reference evidence="4" key="1">
    <citation type="journal article" date="2017" name="Nat. Microbiol.">
        <title>Global analysis of biosynthetic gene clusters reveals vast potential of secondary metabolite production in Penicillium species.</title>
        <authorList>
            <person name="Nielsen J.C."/>
            <person name="Grijseels S."/>
            <person name="Prigent S."/>
            <person name="Ji B."/>
            <person name="Dainat J."/>
            <person name="Nielsen K.F."/>
            <person name="Frisvad J.C."/>
            <person name="Workman M."/>
            <person name="Nielsen J."/>
        </authorList>
    </citation>
    <scope>NUCLEOTIDE SEQUENCE [LARGE SCALE GENOMIC DNA]</scope>
    <source>
        <strain evidence="4">IBT 31811</strain>
    </source>
</reference>
<organism evidence="3 4">
    <name type="scientific">Penicillium antarcticum</name>
    <dbReference type="NCBI Taxonomy" id="416450"/>
    <lineage>
        <taxon>Eukaryota</taxon>
        <taxon>Fungi</taxon>
        <taxon>Dikarya</taxon>
        <taxon>Ascomycota</taxon>
        <taxon>Pezizomycotina</taxon>
        <taxon>Eurotiomycetes</taxon>
        <taxon>Eurotiomycetidae</taxon>
        <taxon>Eurotiales</taxon>
        <taxon>Aspergillaceae</taxon>
        <taxon>Penicillium</taxon>
    </lineage>
</organism>
<evidence type="ECO:0000256" key="2">
    <source>
        <dbReference type="SAM" id="SignalP"/>
    </source>
</evidence>
<evidence type="ECO:0000313" key="3">
    <source>
        <dbReference type="EMBL" id="OQD86374.1"/>
    </source>
</evidence>
<evidence type="ECO:0008006" key="5">
    <source>
        <dbReference type="Google" id="ProtNLM"/>
    </source>
</evidence>
<evidence type="ECO:0000256" key="1">
    <source>
        <dbReference type="SAM" id="MobiDB-lite"/>
    </source>
</evidence>
<feature type="signal peptide" evidence="2">
    <location>
        <begin position="1"/>
        <end position="20"/>
    </location>
</feature>
<dbReference type="Gene3D" id="3.10.350.10">
    <property type="entry name" value="LysM domain"/>
    <property type="match status" value="1"/>
</dbReference>